<dbReference type="GeneTree" id="ENSGT00940000156638"/>
<dbReference type="Gene3D" id="1.20.58.80">
    <property type="entry name" value="Phosphotransferase system, lactose/cellobiose-type IIA subunit"/>
    <property type="match status" value="1"/>
</dbReference>
<keyword evidence="7" id="KW-0413">Isomerase</keyword>
<reference evidence="10" key="3">
    <citation type="submission" date="2025-09" db="UniProtKB">
        <authorList>
            <consortium name="Ensembl"/>
        </authorList>
    </citation>
    <scope>IDENTIFICATION</scope>
</reference>
<dbReference type="Proteomes" id="UP000007635">
    <property type="component" value="Chromosome XVIII"/>
</dbReference>
<dbReference type="GO" id="GO:0000226">
    <property type="term" value="P:microtubule cytoskeleton organization"/>
    <property type="evidence" value="ECO:0007669"/>
    <property type="project" value="UniProtKB-ARBA"/>
</dbReference>
<dbReference type="FunFam" id="1.20.58.80:FF:000003">
    <property type="entry name" value="Katanin p60 ATPase-containing subunit A1"/>
    <property type="match status" value="1"/>
</dbReference>
<keyword evidence="3" id="KW-0493">Microtubule</keyword>
<protein>
    <submittedName>
        <fullName evidence="10">Katanin catalytic subunit A1</fullName>
    </submittedName>
</protein>
<keyword evidence="5" id="KW-0067">ATP-binding</keyword>
<reference evidence="10" key="2">
    <citation type="submission" date="2025-08" db="UniProtKB">
        <authorList>
            <consortium name="Ensembl"/>
        </authorList>
    </citation>
    <scope>IDENTIFICATION</scope>
</reference>
<reference evidence="10 11" key="1">
    <citation type="journal article" date="2021" name="G3 (Bethesda)">
        <title>Improved contiguity of the threespine stickleback genome using long-read sequencing.</title>
        <authorList>
            <person name="Nath S."/>
            <person name="Shaw D.E."/>
            <person name="White M.A."/>
        </authorList>
    </citation>
    <scope>NUCLEOTIDE SEQUENCE [LARGE SCALE GENOMIC DNA]</scope>
    <source>
        <strain evidence="10 11">Lake Benthic</strain>
    </source>
</reference>
<feature type="compositionally biased region" description="Basic and acidic residues" evidence="8">
    <location>
        <begin position="140"/>
        <end position="168"/>
    </location>
</feature>
<evidence type="ECO:0000256" key="4">
    <source>
        <dbReference type="ARBA" id="ARBA00022741"/>
    </source>
</evidence>
<comment type="subcellular location">
    <subcellularLocation>
        <location evidence="1">Cytoplasm</location>
        <location evidence="1">Cytoskeleton</location>
    </subcellularLocation>
</comment>
<keyword evidence="2" id="KW-0963">Cytoplasm</keyword>
<evidence type="ECO:0000256" key="6">
    <source>
        <dbReference type="ARBA" id="ARBA00023212"/>
    </source>
</evidence>
<organism evidence="10 11">
    <name type="scientific">Gasterosteus aculeatus aculeatus</name>
    <name type="common">three-spined stickleback</name>
    <dbReference type="NCBI Taxonomy" id="481459"/>
    <lineage>
        <taxon>Eukaryota</taxon>
        <taxon>Metazoa</taxon>
        <taxon>Chordata</taxon>
        <taxon>Craniata</taxon>
        <taxon>Vertebrata</taxon>
        <taxon>Euteleostomi</taxon>
        <taxon>Actinopterygii</taxon>
        <taxon>Neopterygii</taxon>
        <taxon>Teleostei</taxon>
        <taxon>Neoteleostei</taxon>
        <taxon>Acanthomorphata</taxon>
        <taxon>Eupercaria</taxon>
        <taxon>Perciformes</taxon>
        <taxon>Cottioidei</taxon>
        <taxon>Gasterosteales</taxon>
        <taxon>Gasterosteidae</taxon>
        <taxon>Gasterosteus</taxon>
    </lineage>
</organism>
<feature type="domain" description="Katanin p60 ATPase-containing subunit A1 MIT" evidence="9">
    <location>
        <begin position="6"/>
        <end position="69"/>
    </location>
</feature>
<keyword evidence="11" id="KW-1185">Reference proteome</keyword>
<proteinExistence type="predicted"/>
<evidence type="ECO:0000256" key="8">
    <source>
        <dbReference type="SAM" id="MobiDB-lite"/>
    </source>
</evidence>
<dbReference type="AlphaFoldDB" id="A0AAQ4R7J8"/>
<feature type="region of interest" description="Disordered" evidence="8">
    <location>
        <begin position="98"/>
        <end position="190"/>
    </location>
</feature>
<evidence type="ECO:0000256" key="3">
    <source>
        <dbReference type="ARBA" id="ARBA00022701"/>
    </source>
</evidence>
<dbReference type="Ensembl" id="ENSGACT00000053830.1">
    <property type="protein sequence ID" value="ENSGACP00000058623.1"/>
    <property type="gene ID" value="ENSGACG00000006685.2"/>
</dbReference>
<dbReference type="GO" id="GO:0005874">
    <property type="term" value="C:microtubule"/>
    <property type="evidence" value="ECO:0007669"/>
    <property type="project" value="UniProtKB-KW"/>
</dbReference>
<dbReference type="GO" id="GO:0005524">
    <property type="term" value="F:ATP binding"/>
    <property type="evidence" value="ECO:0007669"/>
    <property type="project" value="UniProtKB-KW"/>
</dbReference>
<dbReference type="GO" id="GO:0016853">
    <property type="term" value="F:isomerase activity"/>
    <property type="evidence" value="ECO:0007669"/>
    <property type="project" value="UniProtKB-KW"/>
</dbReference>
<evidence type="ECO:0000256" key="5">
    <source>
        <dbReference type="ARBA" id="ARBA00022840"/>
    </source>
</evidence>
<name>A0AAQ4R7J8_GASAC</name>
<evidence type="ECO:0000259" key="9">
    <source>
        <dbReference type="Pfam" id="PF21126"/>
    </source>
</evidence>
<keyword evidence="6" id="KW-0206">Cytoskeleton</keyword>
<evidence type="ECO:0000256" key="2">
    <source>
        <dbReference type="ARBA" id="ARBA00022490"/>
    </source>
</evidence>
<evidence type="ECO:0000256" key="1">
    <source>
        <dbReference type="ARBA" id="ARBA00004245"/>
    </source>
</evidence>
<evidence type="ECO:0000313" key="11">
    <source>
        <dbReference type="Proteomes" id="UP000007635"/>
    </source>
</evidence>
<dbReference type="CDD" id="cd21748">
    <property type="entry name" value="Kp60-NTD"/>
    <property type="match status" value="1"/>
</dbReference>
<keyword evidence="4" id="KW-0547">Nucleotide-binding</keyword>
<evidence type="ECO:0000313" key="10">
    <source>
        <dbReference type="Ensembl" id="ENSGACP00000058623.1"/>
    </source>
</evidence>
<dbReference type="InterPro" id="IPR048611">
    <property type="entry name" value="KATNA1_MIT"/>
</dbReference>
<evidence type="ECO:0000256" key="7">
    <source>
        <dbReference type="ARBA" id="ARBA00023235"/>
    </source>
</evidence>
<sequence>MSLQEINENVKLAREYALLGNYTSASVLYHGLLDQIRKYVYTVRDSSFQQRWQQLWQEISEENRQVQEIMLTLENFQLDTTPAKPSNHDDCDIRPVHVEQRHSPCPVRRPANQYKDSKPTNNRLSVAVRAQQRPSARASNGDRGKASKGKEKRESKEAAGKVKDDKGQHCRPGRCKKTSERSGRVADVDASIFQRNTKTVEGSAYGRTTRHWENPFG</sequence>
<dbReference type="Pfam" id="PF21126">
    <property type="entry name" value="KATNA1_MIT"/>
    <property type="match status" value="1"/>
</dbReference>
<accession>A0AAQ4R7J8</accession>
<feature type="compositionally biased region" description="Basic and acidic residues" evidence="8">
    <location>
        <begin position="177"/>
        <end position="187"/>
    </location>
</feature>